<sequence>MHSKCKEDLMAPNMQALLVIGFLVSGIACTYVTLPDDTRVIKGIENSTYVYKTTLPGNYEQLFLYLKQTEVVDLKDGICTSTMFECSYKLESEDLMYVTISGVISADLKWITFKGPHLVPISVFFTLTNTTDINLAMGTMQPQYSFPLIIRAKGKKSVTMTCAIFPKLLERVKYKLSTFLNNTVYYEVKQITTSNKIKDYSQILNVEIVSVVLHKVNRITVKQVNDIDFYSCEYSDKSITHVIDWTTAQPDSANTIRIQFTIFLACLLYLGF</sequence>
<evidence type="ECO:0008006" key="3">
    <source>
        <dbReference type="Google" id="ProtNLM"/>
    </source>
</evidence>
<dbReference type="AlphaFoldDB" id="A0A564Y938"/>
<dbReference type="Proteomes" id="UP000321570">
    <property type="component" value="Unassembled WGS sequence"/>
</dbReference>
<evidence type="ECO:0000313" key="1">
    <source>
        <dbReference type="EMBL" id="VUZ43053.1"/>
    </source>
</evidence>
<dbReference type="EMBL" id="CABIJS010000111">
    <property type="protein sequence ID" value="VUZ43053.1"/>
    <property type="molecule type" value="Genomic_DNA"/>
</dbReference>
<gene>
    <name evidence="1" type="ORF">WMSIL1_LOCUS3559</name>
</gene>
<name>A0A564Y938_HYMDI</name>
<proteinExistence type="predicted"/>
<keyword evidence="2" id="KW-1185">Reference proteome</keyword>
<accession>A0A564Y938</accession>
<protein>
    <recommendedName>
        <fullName evidence="3">DUF5727 domain-containing protein</fullName>
    </recommendedName>
</protein>
<organism evidence="1 2">
    <name type="scientific">Hymenolepis diminuta</name>
    <name type="common">Rat tapeworm</name>
    <dbReference type="NCBI Taxonomy" id="6216"/>
    <lineage>
        <taxon>Eukaryota</taxon>
        <taxon>Metazoa</taxon>
        <taxon>Spiralia</taxon>
        <taxon>Lophotrochozoa</taxon>
        <taxon>Platyhelminthes</taxon>
        <taxon>Cestoda</taxon>
        <taxon>Eucestoda</taxon>
        <taxon>Cyclophyllidea</taxon>
        <taxon>Hymenolepididae</taxon>
        <taxon>Hymenolepis</taxon>
    </lineage>
</organism>
<dbReference type="PROSITE" id="PS51257">
    <property type="entry name" value="PROKAR_LIPOPROTEIN"/>
    <property type="match status" value="1"/>
</dbReference>
<evidence type="ECO:0000313" key="2">
    <source>
        <dbReference type="Proteomes" id="UP000321570"/>
    </source>
</evidence>
<reference evidence="1 2" key="1">
    <citation type="submission" date="2019-07" db="EMBL/GenBank/DDBJ databases">
        <authorList>
            <person name="Jastrzebski P J."/>
            <person name="Paukszto L."/>
            <person name="Jastrzebski P J."/>
        </authorList>
    </citation>
    <scope>NUCLEOTIDE SEQUENCE [LARGE SCALE GENOMIC DNA]</scope>
    <source>
        <strain evidence="1 2">WMS-il1</strain>
    </source>
</reference>